<gene>
    <name evidence="3" type="ORF">Ae201684_016442</name>
</gene>
<organism evidence="3 4">
    <name type="scientific">Aphanomyces euteiches</name>
    <dbReference type="NCBI Taxonomy" id="100861"/>
    <lineage>
        <taxon>Eukaryota</taxon>
        <taxon>Sar</taxon>
        <taxon>Stramenopiles</taxon>
        <taxon>Oomycota</taxon>
        <taxon>Saprolegniomycetes</taxon>
        <taxon>Saprolegniales</taxon>
        <taxon>Verrucalvaceae</taxon>
        <taxon>Aphanomyces</taxon>
    </lineage>
</organism>
<keyword evidence="2" id="KW-1133">Transmembrane helix</keyword>
<dbReference type="Proteomes" id="UP000481153">
    <property type="component" value="Unassembled WGS sequence"/>
</dbReference>
<evidence type="ECO:0000313" key="3">
    <source>
        <dbReference type="EMBL" id="KAF0725044.1"/>
    </source>
</evidence>
<name>A0A6G0WDJ1_9STRA</name>
<keyword evidence="2" id="KW-0472">Membrane</keyword>
<dbReference type="EMBL" id="VJMJ01000253">
    <property type="protein sequence ID" value="KAF0725044.1"/>
    <property type="molecule type" value="Genomic_DNA"/>
</dbReference>
<evidence type="ECO:0000313" key="4">
    <source>
        <dbReference type="Proteomes" id="UP000481153"/>
    </source>
</evidence>
<keyword evidence="2" id="KW-0812">Transmembrane</keyword>
<feature type="transmembrane region" description="Helical" evidence="2">
    <location>
        <begin position="151"/>
        <end position="170"/>
    </location>
</feature>
<evidence type="ECO:0000256" key="2">
    <source>
        <dbReference type="SAM" id="Phobius"/>
    </source>
</evidence>
<comment type="caution">
    <text evidence="3">The sequence shown here is derived from an EMBL/GenBank/DDBJ whole genome shotgun (WGS) entry which is preliminary data.</text>
</comment>
<evidence type="ECO:0000256" key="1">
    <source>
        <dbReference type="SAM" id="MobiDB-lite"/>
    </source>
</evidence>
<proteinExistence type="predicted"/>
<feature type="region of interest" description="Disordered" evidence="1">
    <location>
        <begin position="207"/>
        <end position="226"/>
    </location>
</feature>
<keyword evidence="4" id="KW-1185">Reference proteome</keyword>
<protein>
    <submittedName>
        <fullName evidence="3">Uncharacterized protein</fullName>
    </submittedName>
</protein>
<reference evidence="3 4" key="1">
    <citation type="submission" date="2019-07" db="EMBL/GenBank/DDBJ databases">
        <title>Genomics analysis of Aphanomyces spp. identifies a new class of oomycete effector associated with host adaptation.</title>
        <authorList>
            <person name="Gaulin E."/>
        </authorList>
    </citation>
    <scope>NUCLEOTIDE SEQUENCE [LARGE SCALE GENOMIC DNA]</scope>
    <source>
        <strain evidence="3 4">ATCC 201684</strain>
    </source>
</reference>
<sequence length="226" mass="24860">MEDLAAAAMASSAKYCLEELRDAKDCSWLNEASDQGVQQLNNMLNVNAPLEPIKILDAMDKPVAGPYQKHLIELQVNVAPKSNCSTGTCDFNLHESATYQLLLALPSTGTKNWTLIDSLQVDGSDIPVRDEIGAPEAASSHSVALKFLPPYAVEFLVVAACIFGLTVLLVHTVRARRVGYSTLGGRPHAQVHKQVRRIDLKRANPVPRDEEKVLRHSHEKNERFAV</sequence>
<accession>A0A6G0WDJ1</accession>
<dbReference type="VEuPathDB" id="FungiDB:AeMF1_000014"/>
<dbReference type="AlphaFoldDB" id="A0A6G0WDJ1"/>